<feature type="compositionally biased region" description="Polar residues" evidence="1">
    <location>
        <begin position="431"/>
        <end position="440"/>
    </location>
</feature>
<evidence type="ECO:0000313" key="3">
    <source>
        <dbReference type="Proteomes" id="UP000887574"/>
    </source>
</evidence>
<feature type="compositionally biased region" description="Polar residues" evidence="1">
    <location>
        <begin position="324"/>
        <end position="342"/>
    </location>
</feature>
<evidence type="ECO:0000256" key="1">
    <source>
        <dbReference type="SAM" id="MobiDB-lite"/>
    </source>
</evidence>
<dbReference type="Proteomes" id="UP000887574">
    <property type="component" value="Unplaced"/>
</dbReference>
<accession>A0A915EQN6</accession>
<evidence type="ECO:0000313" key="4">
    <source>
        <dbReference type="WBParaSite" id="jg8458"/>
    </source>
</evidence>
<organism evidence="3 4">
    <name type="scientific">Ditylenchus dipsaci</name>
    <dbReference type="NCBI Taxonomy" id="166011"/>
    <lineage>
        <taxon>Eukaryota</taxon>
        <taxon>Metazoa</taxon>
        <taxon>Ecdysozoa</taxon>
        <taxon>Nematoda</taxon>
        <taxon>Chromadorea</taxon>
        <taxon>Rhabditida</taxon>
        <taxon>Tylenchina</taxon>
        <taxon>Tylenchomorpha</taxon>
        <taxon>Sphaerularioidea</taxon>
        <taxon>Anguinidae</taxon>
        <taxon>Anguininae</taxon>
        <taxon>Ditylenchus</taxon>
    </lineage>
</organism>
<feature type="region of interest" description="Disordered" evidence="1">
    <location>
        <begin position="538"/>
        <end position="653"/>
    </location>
</feature>
<dbReference type="AlphaFoldDB" id="A0A915EQN6"/>
<sequence length="653" mass="73730">MWTTSQIKKFQIKLILKGYSKQLIHFLLSFLYGGLTCIAEEVDVWEVISLAIHLEITELVDVAILHLKTHKCHFFHRPCATCVSAIFDALPHFHSISCLRRLYNESLVWQARHFTRIWKGRVFFHLSEQWQKECFNALLQEITEENVIDVLLGCEKLQMGLPRAKSQQAAQVVQQLVINVVEYCMEFLTNSFDLVVSSKSLTNHGKGFALNLSLLEDIFPTLVHSLSADTAIKAFINLKNLLVQIQSPHRYDENGTQIEDWNPRFLNLCRRLFELVDKYLLHYAAAVTKSEAWDLLSVQDQSRINEVGIFIEMKTPRAPPPKFSSFNRTYKRSSSAGAQSTEGIDRRKDRSVERSRPVATFSRVLEAPEPMEEVIEVEMGQRGTSLERNDHLSKIPAPLPISTSSSQPEQSKAETSENLTAKDSTAPPTPKQKQNTSLQHVKTHRKSVGGGGLPLLARHKSPVKVIIDDENSLQRQNTHTVMTAKQHKETGINPLATGVPIVSNEPTLVAVKQTKPQSVVRPMPKNPVVCQQQLDNNESQQTLARPMQTTSSRNSCEETPNTSSTLDKTAQSSSKRTNKDNQHRRSATNTASQSNPESKQRPQPKSPFSQSTEKSSRSTRQHQRKESPEAGIREATTRSRIPRSPKTMSKIKK</sequence>
<feature type="region of interest" description="Disordered" evidence="1">
    <location>
        <begin position="394"/>
        <end position="456"/>
    </location>
</feature>
<keyword evidence="3" id="KW-1185">Reference proteome</keyword>
<feature type="compositionally biased region" description="Polar residues" evidence="1">
    <location>
        <begin position="401"/>
        <end position="410"/>
    </location>
</feature>
<reference evidence="4" key="1">
    <citation type="submission" date="2022-11" db="UniProtKB">
        <authorList>
            <consortium name="WormBaseParasite"/>
        </authorList>
    </citation>
    <scope>IDENTIFICATION</scope>
</reference>
<dbReference type="PANTHER" id="PTHR22427:SF7">
    <property type="entry name" value="GH15728P"/>
    <property type="match status" value="1"/>
</dbReference>
<feature type="compositionally biased region" description="Polar residues" evidence="1">
    <location>
        <begin position="587"/>
        <end position="613"/>
    </location>
</feature>
<feature type="compositionally biased region" description="Polar residues" evidence="1">
    <location>
        <begin position="538"/>
        <end position="575"/>
    </location>
</feature>
<feature type="compositionally biased region" description="Basic and acidic residues" evidence="1">
    <location>
        <begin position="624"/>
        <end position="637"/>
    </location>
</feature>
<evidence type="ECO:0000259" key="2">
    <source>
        <dbReference type="Pfam" id="PF26017"/>
    </source>
</evidence>
<dbReference type="PANTHER" id="PTHR22427">
    <property type="entry name" value="GH15728P"/>
    <property type="match status" value="1"/>
</dbReference>
<feature type="region of interest" description="Disordered" evidence="1">
    <location>
        <begin position="320"/>
        <end position="365"/>
    </location>
</feature>
<name>A0A915EQN6_9BILA</name>
<feature type="domain" description="BTBD8 BACK" evidence="2">
    <location>
        <begin position="72"/>
        <end position="196"/>
    </location>
</feature>
<proteinExistence type="predicted"/>
<protein>
    <recommendedName>
        <fullName evidence="2">BTBD8 BACK domain-containing protein</fullName>
    </recommendedName>
</protein>
<dbReference type="InterPro" id="IPR043225">
    <property type="entry name" value="BACK_BTBD8"/>
</dbReference>
<dbReference type="Pfam" id="PF26017">
    <property type="entry name" value="BACK_BTBD8"/>
    <property type="match status" value="1"/>
</dbReference>
<dbReference type="WBParaSite" id="jg8458">
    <property type="protein sequence ID" value="jg8458"/>
    <property type="gene ID" value="jg8458"/>
</dbReference>
<feature type="compositionally biased region" description="Basic and acidic residues" evidence="1">
    <location>
        <begin position="343"/>
        <end position="356"/>
    </location>
</feature>